<feature type="domain" description="RNA polymerase sigma-70 region 2" evidence="8">
    <location>
        <begin position="39"/>
        <end position="104"/>
    </location>
</feature>
<keyword evidence="2 6" id="KW-0805">Transcription regulation</keyword>
<dbReference type="NCBIfam" id="NF008888">
    <property type="entry name" value="PRK11922.1"/>
    <property type="match status" value="1"/>
</dbReference>
<reference evidence="10" key="1">
    <citation type="submission" date="2020-01" db="EMBL/GenBank/DDBJ databases">
        <authorList>
            <person name="Rat A."/>
        </authorList>
    </citation>
    <scope>NUCLEOTIDE SEQUENCE</scope>
    <source>
        <strain evidence="10">LMG 31231</strain>
    </source>
</reference>
<feature type="domain" description="RNA polymerase sigma factor 70 region 4 type 2" evidence="9">
    <location>
        <begin position="145"/>
        <end position="197"/>
    </location>
</feature>
<dbReference type="Proteomes" id="UP001138751">
    <property type="component" value="Unassembled WGS sequence"/>
</dbReference>
<dbReference type="SUPFAM" id="SSF88659">
    <property type="entry name" value="Sigma3 and sigma4 domains of RNA polymerase sigma factors"/>
    <property type="match status" value="1"/>
</dbReference>
<dbReference type="EMBL" id="JAAEDM010000029">
    <property type="protein sequence ID" value="MBR0671975.1"/>
    <property type="molecule type" value="Genomic_DNA"/>
</dbReference>
<evidence type="ECO:0000259" key="8">
    <source>
        <dbReference type="Pfam" id="PF04542"/>
    </source>
</evidence>
<dbReference type="InterPro" id="IPR013325">
    <property type="entry name" value="RNA_pol_sigma_r2"/>
</dbReference>
<comment type="caution">
    <text evidence="10">The sequence shown here is derived from an EMBL/GenBank/DDBJ whole genome shotgun (WGS) entry which is preliminary data.</text>
</comment>
<dbReference type="AlphaFoldDB" id="A0A9X9WXU6"/>
<evidence type="ECO:0000256" key="2">
    <source>
        <dbReference type="ARBA" id="ARBA00023015"/>
    </source>
</evidence>
<dbReference type="InterPro" id="IPR000838">
    <property type="entry name" value="RNA_pol_sigma70_ECF_CS"/>
</dbReference>
<dbReference type="Pfam" id="PF04542">
    <property type="entry name" value="Sigma70_r2"/>
    <property type="match status" value="1"/>
</dbReference>
<dbReference type="PANTHER" id="PTHR43133:SF51">
    <property type="entry name" value="RNA POLYMERASE SIGMA FACTOR"/>
    <property type="match status" value="1"/>
</dbReference>
<reference evidence="10" key="2">
    <citation type="journal article" date="2021" name="Syst. Appl. Microbiol.">
        <title>Roseomonas hellenica sp. nov., isolated from roots of wild-growing Alkanna tinctoria.</title>
        <authorList>
            <person name="Rat A."/>
            <person name="Naranjo H.D."/>
            <person name="Lebbe L."/>
            <person name="Cnockaert M."/>
            <person name="Krigas N."/>
            <person name="Grigoriadou K."/>
            <person name="Maloupa E."/>
            <person name="Willems A."/>
        </authorList>
    </citation>
    <scope>NUCLEOTIDE SEQUENCE</scope>
    <source>
        <strain evidence="10">LMG 31231</strain>
    </source>
</reference>
<keyword evidence="4 6" id="KW-0238">DNA-binding</keyword>
<name>A0A9X9WXU6_9PROT</name>
<dbReference type="GO" id="GO:0006352">
    <property type="term" value="P:DNA-templated transcription initiation"/>
    <property type="evidence" value="ECO:0007669"/>
    <property type="project" value="InterPro"/>
</dbReference>
<dbReference type="GO" id="GO:0016987">
    <property type="term" value="F:sigma factor activity"/>
    <property type="evidence" value="ECO:0007669"/>
    <property type="project" value="UniProtKB-KW"/>
</dbReference>
<dbReference type="InterPro" id="IPR036388">
    <property type="entry name" value="WH-like_DNA-bd_sf"/>
</dbReference>
<dbReference type="RefSeq" id="WP_211862339.1">
    <property type="nucleotide sequence ID" value="NZ_JAAEDM010000029.1"/>
</dbReference>
<evidence type="ECO:0000256" key="7">
    <source>
        <dbReference type="SAM" id="MobiDB-lite"/>
    </source>
</evidence>
<proteinExistence type="inferred from homology"/>
<comment type="similarity">
    <text evidence="1 6">Belongs to the sigma-70 factor family. ECF subfamily.</text>
</comment>
<dbReference type="NCBIfam" id="TIGR02937">
    <property type="entry name" value="sigma70-ECF"/>
    <property type="match status" value="1"/>
</dbReference>
<dbReference type="SUPFAM" id="SSF88946">
    <property type="entry name" value="Sigma2 domain of RNA polymerase sigma factors"/>
    <property type="match status" value="1"/>
</dbReference>
<evidence type="ECO:0000313" key="11">
    <source>
        <dbReference type="Proteomes" id="UP001138751"/>
    </source>
</evidence>
<dbReference type="InterPro" id="IPR007627">
    <property type="entry name" value="RNA_pol_sigma70_r2"/>
</dbReference>
<dbReference type="InterPro" id="IPR014284">
    <property type="entry name" value="RNA_pol_sigma-70_dom"/>
</dbReference>
<dbReference type="Gene3D" id="1.10.1740.10">
    <property type="match status" value="1"/>
</dbReference>
<evidence type="ECO:0000256" key="4">
    <source>
        <dbReference type="ARBA" id="ARBA00023125"/>
    </source>
</evidence>
<evidence type="ECO:0000256" key="5">
    <source>
        <dbReference type="ARBA" id="ARBA00023163"/>
    </source>
</evidence>
<evidence type="ECO:0000313" key="10">
    <source>
        <dbReference type="EMBL" id="MBR0671975.1"/>
    </source>
</evidence>
<evidence type="ECO:0000256" key="1">
    <source>
        <dbReference type="ARBA" id="ARBA00010641"/>
    </source>
</evidence>
<evidence type="ECO:0000256" key="3">
    <source>
        <dbReference type="ARBA" id="ARBA00023082"/>
    </source>
</evidence>
<keyword evidence="5 6" id="KW-0804">Transcription</keyword>
<keyword evidence="11" id="KW-1185">Reference proteome</keyword>
<sequence>MRGHQHPKAAGEAADAGLSDGELVSQARRGEAGAFREIIRRNNRHLFRAARSVLRDDAEAEDVVQEAYVRAFRGLAGFRGDASLSTWLTRIALNEAFGRLRRRRTTVDLEQIEVAQKGGGASILMFPTALGGDPEGAAARREIRRLLEQAIDGLPEVYRPVLVARDVDGLSVEETARILGIRPETVRTRLHRARRLLRAELDQRLGDALGDAFPFDGARCTRMAETVLSRLGLAVPAPRG</sequence>
<dbReference type="InterPro" id="IPR013249">
    <property type="entry name" value="RNA_pol_sigma70_r4_t2"/>
</dbReference>
<organism evidence="10 11">
    <name type="scientific">Neoroseomonas soli</name>
    <dbReference type="NCBI Taxonomy" id="1081025"/>
    <lineage>
        <taxon>Bacteria</taxon>
        <taxon>Pseudomonadati</taxon>
        <taxon>Pseudomonadota</taxon>
        <taxon>Alphaproteobacteria</taxon>
        <taxon>Acetobacterales</taxon>
        <taxon>Acetobacteraceae</taxon>
        <taxon>Neoroseomonas</taxon>
    </lineage>
</organism>
<feature type="region of interest" description="Disordered" evidence="7">
    <location>
        <begin position="1"/>
        <end position="22"/>
    </location>
</feature>
<dbReference type="Gene3D" id="1.10.10.10">
    <property type="entry name" value="Winged helix-like DNA-binding domain superfamily/Winged helix DNA-binding domain"/>
    <property type="match status" value="1"/>
</dbReference>
<dbReference type="InterPro" id="IPR013324">
    <property type="entry name" value="RNA_pol_sigma_r3/r4-like"/>
</dbReference>
<dbReference type="PANTHER" id="PTHR43133">
    <property type="entry name" value="RNA POLYMERASE ECF-TYPE SIGMA FACTO"/>
    <property type="match status" value="1"/>
</dbReference>
<dbReference type="InterPro" id="IPR039425">
    <property type="entry name" value="RNA_pol_sigma-70-like"/>
</dbReference>
<evidence type="ECO:0000256" key="6">
    <source>
        <dbReference type="RuleBase" id="RU000716"/>
    </source>
</evidence>
<evidence type="ECO:0000259" key="9">
    <source>
        <dbReference type="Pfam" id="PF08281"/>
    </source>
</evidence>
<dbReference type="GO" id="GO:0003677">
    <property type="term" value="F:DNA binding"/>
    <property type="evidence" value="ECO:0007669"/>
    <property type="project" value="UniProtKB-KW"/>
</dbReference>
<protein>
    <recommendedName>
        <fullName evidence="6">RNA polymerase sigma factor</fullName>
    </recommendedName>
</protein>
<accession>A0A9X9WXU6</accession>
<dbReference type="PROSITE" id="PS01063">
    <property type="entry name" value="SIGMA70_ECF"/>
    <property type="match status" value="1"/>
</dbReference>
<dbReference type="CDD" id="cd06171">
    <property type="entry name" value="Sigma70_r4"/>
    <property type="match status" value="1"/>
</dbReference>
<gene>
    <name evidence="10" type="ORF">GXW76_12410</name>
</gene>
<keyword evidence="3 6" id="KW-0731">Sigma factor</keyword>
<dbReference type="Pfam" id="PF08281">
    <property type="entry name" value="Sigma70_r4_2"/>
    <property type="match status" value="1"/>
</dbReference>